<proteinExistence type="evidence at transcript level"/>
<sequence>MVFKRFVEVGRVALINDGLNRGKLCVILDVVDQRRALVDGPGLKRQAISFSKLSLTDFTVKISRSAREKQVKAAFENADIATKWEQTSWAKRIARKDKRTKLTDFDRFKLRVLRQQKSRIVRGQYYKIKKEAAAAK</sequence>
<reference evidence="7" key="1">
    <citation type="journal article" date="2006" name="Gene">
        <title>The complete set of ribosomal proteins from the marine sponge Suberites domuncula.</title>
        <authorList>
            <person name="Perina D."/>
            <person name="Cetkovic H."/>
            <person name="Harcet M."/>
            <person name="Premzl M."/>
            <person name="Lukic-Bilela L."/>
            <person name="Mueller W.E.G."/>
            <person name="Gamulin V."/>
        </authorList>
    </citation>
    <scope>NUCLEOTIDE SEQUENCE</scope>
</reference>
<keyword evidence="2" id="KW-0689">Ribosomal protein</keyword>
<dbReference type="CDD" id="cd23702">
    <property type="entry name" value="eL14"/>
    <property type="match status" value="1"/>
</dbReference>
<accession>Q4KTH1</accession>
<dbReference type="InterPro" id="IPR039660">
    <property type="entry name" value="Ribosomal_eL14"/>
</dbReference>
<dbReference type="InterPro" id="IPR002784">
    <property type="entry name" value="Ribosomal_eL14_dom"/>
</dbReference>
<dbReference type="Pfam" id="PF01929">
    <property type="entry name" value="Ribosomal_L14e"/>
    <property type="match status" value="1"/>
</dbReference>
<dbReference type="GO" id="GO:0042273">
    <property type="term" value="P:ribosomal large subunit biogenesis"/>
    <property type="evidence" value="ECO:0007669"/>
    <property type="project" value="TreeGrafter"/>
</dbReference>
<dbReference type="InterPro" id="IPR014722">
    <property type="entry name" value="Rib_uL2_dom2"/>
</dbReference>
<dbReference type="Gene3D" id="6.10.250.2270">
    <property type="match status" value="1"/>
</dbReference>
<dbReference type="PANTHER" id="PTHR11127">
    <property type="entry name" value="60S RIBOSOMAL PROTEIN L14"/>
    <property type="match status" value="1"/>
</dbReference>
<dbReference type="SUPFAM" id="SSF50104">
    <property type="entry name" value="Translation proteins SH3-like domain"/>
    <property type="match status" value="1"/>
</dbReference>
<dbReference type="PANTHER" id="PTHR11127:SF2">
    <property type="entry name" value="LARGE RIBOSOMAL SUBUNIT PROTEIN EL14"/>
    <property type="match status" value="1"/>
</dbReference>
<evidence type="ECO:0000256" key="4">
    <source>
        <dbReference type="ARBA" id="ARBA00035215"/>
    </source>
</evidence>
<evidence type="ECO:0000256" key="3">
    <source>
        <dbReference type="ARBA" id="ARBA00023274"/>
    </source>
</evidence>
<organism evidence="7">
    <name type="scientific">Suberites domuncula</name>
    <name type="common">Sponge</name>
    <dbReference type="NCBI Taxonomy" id="55567"/>
    <lineage>
        <taxon>Eukaryota</taxon>
        <taxon>Metazoa</taxon>
        <taxon>Porifera</taxon>
        <taxon>Demospongiae</taxon>
        <taxon>Heteroscleromorpha</taxon>
        <taxon>Suberitida</taxon>
        <taxon>Suberitidae</taxon>
        <taxon>Suberites</taxon>
    </lineage>
</organism>
<dbReference type="SMR" id="Q4KTH1"/>
<dbReference type="GO" id="GO:0003723">
    <property type="term" value="F:RNA binding"/>
    <property type="evidence" value="ECO:0007669"/>
    <property type="project" value="InterPro"/>
</dbReference>
<comment type="similarity">
    <text evidence="1">Belongs to the eukaryotic ribosomal protein eL14 family.</text>
</comment>
<evidence type="ECO:0000259" key="6">
    <source>
        <dbReference type="Pfam" id="PF01929"/>
    </source>
</evidence>
<keyword evidence="3" id="KW-0687">Ribonucleoprotein</keyword>
<dbReference type="AlphaFoldDB" id="Q4KTH1"/>
<dbReference type="GO" id="GO:0006412">
    <property type="term" value="P:translation"/>
    <property type="evidence" value="ECO:0007669"/>
    <property type="project" value="InterPro"/>
</dbReference>
<dbReference type="GO" id="GO:0003735">
    <property type="term" value="F:structural constituent of ribosome"/>
    <property type="evidence" value="ECO:0007669"/>
    <property type="project" value="InterPro"/>
</dbReference>
<dbReference type="GO" id="GO:0022625">
    <property type="term" value="C:cytosolic large ribosomal subunit"/>
    <property type="evidence" value="ECO:0007669"/>
    <property type="project" value="TreeGrafter"/>
</dbReference>
<evidence type="ECO:0000313" key="7">
    <source>
        <dbReference type="EMBL" id="AAX48847.1"/>
    </source>
</evidence>
<dbReference type="InterPro" id="IPR008991">
    <property type="entry name" value="Translation_prot_SH3-like_sf"/>
</dbReference>
<evidence type="ECO:0000256" key="2">
    <source>
        <dbReference type="ARBA" id="ARBA00022980"/>
    </source>
</evidence>
<dbReference type="Gene3D" id="2.30.30.30">
    <property type="match status" value="1"/>
</dbReference>
<evidence type="ECO:0000256" key="1">
    <source>
        <dbReference type="ARBA" id="ARBA00006592"/>
    </source>
</evidence>
<evidence type="ECO:0000256" key="5">
    <source>
        <dbReference type="ARBA" id="ARBA00035318"/>
    </source>
</evidence>
<dbReference type="EMBL" id="AY857428">
    <property type="protein sequence ID" value="AAX48847.1"/>
    <property type="molecule type" value="mRNA"/>
</dbReference>
<feature type="domain" description="Large ribosomal subunit protein eL14" evidence="6">
    <location>
        <begin position="44"/>
        <end position="117"/>
    </location>
</feature>
<protein>
    <recommendedName>
        <fullName evidence="4">Large ribosomal subunit protein eL14</fullName>
    </recommendedName>
    <alternativeName>
        <fullName evidence="5">60S ribosomal protein L14</fullName>
    </alternativeName>
</protein>
<name>Q4KTH1_SUBDO</name>